<evidence type="ECO:0000256" key="1">
    <source>
        <dbReference type="ARBA" id="ARBA00001974"/>
    </source>
</evidence>
<evidence type="ECO:0000256" key="3">
    <source>
        <dbReference type="ARBA" id="ARBA00022630"/>
    </source>
</evidence>
<dbReference type="EMBL" id="KN846983">
    <property type="protein sequence ID" value="KIW96102.1"/>
    <property type="molecule type" value="Genomic_DNA"/>
</dbReference>
<evidence type="ECO:0008006" key="8">
    <source>
        <dbReference type="Google" id="ProtNLM"/>
    </source>
</evidence>
<dbReference type="HOGENOM" id="CLU_006937_6_1_1"/>
<dbReference type="RefSeq" id="XP_016622771.1">
    <property type="nucleotide sequence ID" value="XM_016760921.1"/>
</dbReference>
<sequence length="621" mass="69878">MGSIGYKVSDDLYAHPLISERAIDEPRPLKVIYIGAGVSGICAAIQFPKFLPTVELAIYEKNPDVGGTWFENRYPGCACGTDIPAHSYQLSFESEVHWSKFYAGAPEILQYWRRVAEKYDVKKYMKFSHKCIEARWNEETSKWHVKFQRLDTDEVVEDIGDVFMTGIGALNEWKWPDIKGLHDFKGKLLHSANWDSDYDVSGRDIAVIGAGSSGIQIVANLQPNVKSMDHYVRGRTWIAASFGNELVRERNDGQDGNFDYTQDEMEAWEKDPESYVKYRKALEIGMQGCFALTHRGTKEHEGAWSAFNQDMRNRLEKKPEIAEHLIPEFPPLCKRLTPGPGYLEALVADNVNVIPTKISHIDETGIVTTDGKHRPVEAIVCATGFDTSFQGRFPIYGRGGINLQDRYKERPETYLSLCTDQFPNFFQSLGPNAGVGNGNLLIIIEAIANYVGQIVQRLGQGNIKTIEPKRKVVEYFTNYCDAFFKRTVFSAECGSWYKSSPPNATAEERKRGRVTALWPGSSIHAVKALEKVRFDDFEMTPADGNEFGWFGDGWAAAERTGDVEGLTWYLNNTRFTHEPLEKGQKLVVTEDKVVTTNGDAEGVNKDEIAKELRVPDGIVAT</sequence>
<name>A0A0D2GC90_CLAB1</name>
<dbReference type="Proteomes" id="UP000053789">
    <property type="component" value="Unassembled WGS sequence"/>
</dbReference>
<comment type="cofactor">
    <cofactor evidence="1">
        <name>FAD</name>
        <dbReference type="ChEBI" id="CHEBI:57692"/>
    </cofactor>
</comment>
<dbReference type="PANTHER" id="PTHR42877:SF7">
    <property type="entry name" value="FLAVIN-BINDING MONOOXYGENASE-RELATED"/>
    <property type="match status" value="1"/>
</dbReference>
<dbReference type="GO" id="GO:0050660">
    <property type="term" value="F:flavin adenine dinucleotide binding"/>
    <property type="evidence" value="ECO:0007669"/>
    <property type="project" value="InterPro"/>
</dbReference>
<dbReference type="PANTHER" id="PTHR42877">
    <property type="entry name" value="L-ORNITHINE N(5)-MONOOXYGENASE-RELATED"/>
    <property type="match status" value="1"/>
</dbReference>
<gene>
    <name evidence="6" type="ORF">Z519_03169</name>
</gene>
<dbReference type="PRINTS" id="PR00368">
    <property type="entry name" value="FADPNR"/>
</dbReference>
<protein>
    <recommendedName>
        <fullName evidence="8">FAD/NAD(P)-binding domain-containing protein</fullName>
    </recommendedName>
</protein>
<dbReference type="InterPro" id="IPR020946">
    <property type="entry name" value="Flavin_mOase-like"/>
</dbReference>
<keyword evidence="7" id="KW-1185">Reference proteome</keyword>
<evidence type="ECO:0000313" key="6">
    <source>
        <dbReference type="EMBL" id="KIW96102.1"/>
    </source>
</evidence>
<accession>A0A0D2GC90</accession>
<evidence type="ECO:0000313" key="7">
    <source>
        <dbReference type="Proteomes" id="UP000053789"/>
    </source>
</evidence>
<dbReference type="Pfam" id="PF00743">
    <property type="entry name" value="FMO-like"/>
    <property type="match status" value="1"/>
</dbReference>
<dbReference type="GO" id="GO:0004499">
    <property type="term" value="F:N,N-dimethylaniline monooxygenase activity"/>
    <property type="evidence" value="ECO:0007669"/>
    <property type="project" value="InterPro"/>
</dbReference>
<dbReference type="AlphaFoldDB" id="A0A0D2GC90"/>
<dbReference type="InterPro" id="IPR036188">
    <property type="entry name" value="FAD/NAD-bd_sf"/>
</dbReference>
<dbReference type="Gene3D" id="3.50.50.60">
    <property type="entry name" value="FAD/NAD(P)-binding domain"/>
    <property type="match status" value="2"/>
</dbReference>
<proteinExistence type="inferred from homology"/>
<evidence type="ECO:0000256" key="4">
    <source>
        <dbReference type="ARBA" id="ARBA00022827"/>
    </source>
</evidence>
<dbReference type="GO" id="GO:0050661">
    <property type="term" value="F:NADP binding"/>
    <property type="evidence" value="ECO:0007669"/>
    <property type="project" value="InterPro"/>
</dbReference>
<reference evidence="6" key="1">
    <citation type="submission" date="2015-01" db="EMBL/GenBank/DDBJ databases">
        <title>The Genome Sequence of Cladophialophora bantiana CBS 173.52.</title>
        <authorList>
            <consortium name="The Broad Institute Genomics Platform"/>
            <person name="Cuomo C."/>
            <person name="de Hoog S."/>
            <person name="Gorbushina A."/>
            <person name="Stielow B."/>
            <person name="Teixiera M."/>
            <person name="Abouelleil A."/>
            <person name="Chapman S.B."/>
            <person name="Priest M."/>
            <person name="Young S.K."/>
            <person name="Wortman J."/>
            <person name="Nusbaum C."/>
            <person name="Birren B."/>
        </authorList>
    </citation>
    <scope>NUCLEOTIDE SEQUENCE [LARGE SCALE GENOMIC DNA]</scope>
    <source>
        <strain evidence="6">CBS 173.52</strain>
    </source>
</reference>
<evidence type="ECO:0000256" key="5">
    <source>
        <dbReference type="ARBA" id="ARBA00023002"/>
    </source>
</evidence>
<keyword evidence="3" id="KW-0285">Flavoprotein</keyword>
<dbReference type="SUPFAM" id="SSF51905">
    <property type="entry name" value="FAD/NAD(P)-binding domain"/>
    <property type="match status" value="2"/>
</dbReference>
<dbReference type="InterPro" id="IPR051209">
    <property type="entry name" value="FAD-bind_Monooxygenase_sf"/>
</dbReference>
<evidence type="ECO:0000256" key="2">
    <source>
        <dbReference type="ARBA" id="ARBA00010139"/>
    </source>
</evidence>
<organism evidence="6 7">
    <name type="scientific">Cladophialophora bantiana (strain ATCC 10958 / CBS 173.52 / CDC B-1940 / NIH 8579)</name>
    <name type="common">Xylohypha bantiana</name>
    <dbReference type="NCBI Taxonomy" id="1442370"/>
    <lineage>
        <taxon>Eukaryota</taxon>
        <taxon>Fungi</taxon>
        <taxon>Dikarya</taxon>
        <taxon>Ascomycota</taxon>
        <taxon>Pezizomycotina</taxon>
        <taxon>Eurotiomycetes</taxon>
        <taxon>Chaetothyriomycetidae</taxon>
        <taxon>Chaetothyriales</taxon>
        <taxon>Herpotrichiellaceae</taxon>
        <taxon>Cladophialophora</taxon>
    </lineage>
</organism>
<dbReference type="VEuPathDB" id="FungiDB:Z519_03169"/>
<keyword evidence="4" id="KW-0274">FAD</keyword>
<dbReference type="OrthoDB" id="74360at2759"/>
<dbReference type="GeneID" id="27696097"/>
<comment type="similarity">
    <text evidence="2">Belongs to the FAD-binding monooxygenase family.</text>
</comment>
<keyword evidence="5" id="KW-0560">Oxidoreductase</keyword>